<dbReference type="SUPFAM" id="SSF55785">
    <property type="entry name" value="PYP-like sensor domain (PAS domain)"/>
    <property type="match status" value="1"/>
</dbReference>
<keyword evidence="6" id="KW-0067">ATP-binding</keyword>
<dbReference type="GO" id="GO:0000155">
    <property type="term" value="F:phosphorelay sensor kinase activity"/>
    <property type="evidence" value="ECO:0007669"/>
    <property type="project" value="InterPro"/>
</dbReference>
<evidence type="ECO:0000313" key="10">
    <source>
        <dbReference type="EMBL" id="GFC74773.1"/>
    </source>
</evidence>
<dbReference type="InterPro" id="IPR036097">
    <property type="entry name" value="HisK_dim/P_sf"/>
</dbReference>
<dbReference type="InterPro" id="IPR035965">
    <property type="entry name" value="PAS-like_dom_sf"/>
</dbReference>
<protein>
    <recommendedName>
        <fullName evidence="2">histidine kinase</fullName>
        <ecNumber evidence="2">2.7.13.3</ecNumber>
    </recommendedName>
</protein>
<dbReference type="InterPro" id="IPR050351">
    <property type="entry name" value="BphY/WalK/GraS-like"/>
</dbReference>
<feature type="coiled-coil region" evidence="8">
    <location>
        <begin position="91"/>
        <end position="125"/>
    </location>
</feature>
<feature type="domain" description="Signal transduction histidine kinase dimerisation/phosphoacceptor" evidence="9">
    <location>
        <begin position="132"/>
        <end position="202"/>
    </location>
</feature>
<dbReference type="CDD" id="cd00082">
    <property type="entry name" value="HisKA"/>
    <property type="match status" value="1"/>
</dbReference>
<evidence type="ECO:0000259" key="9">
    <source>
        <dbReference type="SMART" id="SM00388"/>
    </source>
</evidence>
<dbReference type="SMART" id="SM00388">
    <property type="entry name" value="HisKA"/>
    <property type="match status" value="1"/>
</dbReference>
<name>A0A699QP08_TANCI</name>
<dbReference type="InterPro" id="IPR013656">
    <property type="entry name" value="PAS_4"/>
</dbReference>
<organism evidence="10">
    <name type="scientific">Tanacetum cinerariifolium</name>
    <name type="common">Dalmatian daisy</name>
    <name type="synonym">Chrysanthemum cinerariifolium</name>
    <dbReference type="NCBI Taxonomy" id="118510"/>
    <lineage>
        <taxon>Eukaryota</taxon>
        <taxon>Viridiplantae</taxon>
        <taxon>Streptophyta</taxon>
        <taxon>Embryophyta</taxon>
        <taxon>Tracheophyta</taxon>
        <taxon>Spermatophyta</taxon>
        <taxon>Magnoliopsida</taxon>
        <taxon>eudicotyledons</taxon>
        <taxon>Gunneridae</taxon>
        <taxon>Pentapetalae</taxon>
        <taxon>asterids</taxon>
        <taxon>campanulids</taxon>
        <taxon>Asterales</taxon>
        <taxon>Asteraceae</taxon>
        <taxon>Asteroideae</taxon>
        <taxon>Anthemideae</taxon>
        <taxon>Anthemidinae</taxon>
        <taxon>Tanacetum</taxon>
    </lineage>
</organism>
<evidence type="ECO:0000256" key="3">
    <source>
        <dbReference type="ARBA" id="ARBA00022679"/>
    </source>
</evidence>
<evidence type="ECO:0000256" key="6">
    <source>
        <dbReference type="ARBA" id="ARBA00022840"/>
    </source>
</evidence>
<dbReference type="GO" id="GO:0030295">
    <property type="term" value="F:protein kinase activator activity"/>
    <property type="evidence" value="ECO:0007669"/>
    <property type="project" value="TreeGrafter"/>
</dbReference>
<gene>
    <name evidence="10" type="ORF">Tci_846743</name>
</gene>
<keyword evidence="3" id="KW-0808">Transferase</keyword>
<keyword evidence="7" id="KW-0902">Two-component regulatory system</keyword>
<keyword evidence="4" id="KW-0547">Nucleotide-binding</keyword>
<dbReference type="InterPro" id="IPR003661">
    <property type="entry name" value="HisK_dim/P_dom"/>
</dbReference>
<keyword evidence="8" id="KW-0175">Coiled coil</keyword>
<dbReference type="AlphaFoldDB" id="A0A699QP08"/>
<evidence type="ECO:0000256" key="2">
    <source>
        <dbReference type="ARBA" id="ARBA00012438"/>
    </source>
</evidence>
<feature type="non-terminal residue" evidence="10">
    <location>
        <position position="222"/>
    </location>
</feature>
<evidence type="ECO:0000256" key="1">
    <source>
        <dbReference type="ARBA" id="ARBA00000085"/>
    </source>
</evidence>
<dbReference type="Pfam" id="PF00512">
    <property type="entry name" value="HisKA"/>
    <property type="match status" value="1"/>
</dbReference>
<dbReference type="Gene3D" id="1.10.287.130">
    <property type="match status" value="1"/>
</dbReference>
<evidence type="ECO:0000256" key="8">
    <source>
        <dbReference type="SAM" id="Coils"/>
    </source>
</evidence>
<dbReference type="GO" id="GO:0005524">
    <property type="term" value="F:ATP binding"/>
    <property type="evidence" value="ECO:0007669"/>
    <property type="project" value="UniProtKB-KW"/>
</dbReference>
<accession>A0A699QP08</accession>
<dbReference type="EMBL" id="BKCJ011048830">
    <property type="protein sequence ID" value="GFC74773.1"/>
    <property type="molecule type" value="Genomic_DNA"/>
</dbReference>
<dbReference type="SUPFAM" id="SSF47384">
    <property type="entry name" value="Homodimeric domain of signal transducing histidine kinase"/>
    <property type="match status" value="1"/>
</dbReference>
<comment type="catalytic activity">
    <reaction evidence="1">
        <text>ATP + protein L-histidine = ADP + protein N-phospho-L-histidine.</text>
        <dbReference type="EC" id="2.7.13.3"/>
    </reaction>
</comment>
<dbReference type="PANTHER" id="PTHR42878:SF7">
    <property type="entry name" value="SENSOR HISTIDINE KINASE GLRK"/>
    <property type="match status" value="1"/>
</dbReference>
<comment type="caution">
    <text evidence="10">The sequence shown here is derived from an EMBL/GenBank/DDBJ whole genome shotgun (WGS) entry which is preliminary data.</text>
</comment>
<dbReference type="Pfam" id="PF08448">
    <property type="entry name" value="PAS_4"/>
    <property type="match status" value="1"/>
</dbReference>
<dbReference type="EC" id="2.7.13.3" evidence="2"/>
<evidence type="ECO:0000256" key="7">
    <source>
        <dbReference type="ARBA" id="ARBA00023012"/>
    </source>
</evidence>
<sequence>MARMLGRPQAELLGRPYFEVMPELTTGRYPALMQQVWDTGQTVVEHELPAHLSYHQPGETGYFSFVYQPLRDEPHGPVTSIACVTIDVTEQVLARQQVQHLNEELAAINEELTVTNEELHETNSRLLRTNADLDSFVYTASHDLKSPISNIEGLLALLPELLPEAVLVDAHVAPVLARMQESIGRFRRTITHLTDVSRLQAEFAQPAETVSLAAVIEDVRQD</sequence>
<reference evidence="10" key="1">
    <citation type="journal article" date="2019" name="Sci. Rep.">
        <title>Draft genome of Tanacetum cinerariifolium, the natural source of mosquito coil.</title>
        <authorList>
            <person name="Yamashiro T."/>
            <person name="Shiraishi A."/>
            <person name="Satake H."/>
            <person name="Nakayama K."/>
        </authorList>
    </citation>
    <scope>NUCLEOTIDE SEQUENCE</scope>
</reference>
<keyword evidence="5" id="KW-0418">Kinase</keyword>
<evidence type="ECO:0000256" key="5">
    <source>
        <dbReference type="ARBA" id="ARBA00022777"/>
    </source>
</evidence>
<proteinExistence type="predicted"/>
<dbReference type="Gene3D" id="3.30.450.20">
    <property type="entry name" value="PAS domain"/>
    <property type="match status" value="1"/>
</dbReference>
<dbReference type="GO" id="GO:0007234">
    <property type="term" value="P:osmosensory signaling via phosphorelay pathway"/>
    <property type="evidence" value="ECO:0007669"/>
    <property type="project" value="TreeGrafter"/>
</dbReference>
<dbReference type="PANTHER" id="PTHR42878">
    <property type="entry name" value="TWO-COMPONENT HISTIDINE KINASE"/>
    <property type="match status" value="1"/>
</dbReference>
<dbReference type="GO" id="GO:0000156">
    <property type="term" value="F:phosphorelay response regulator activity"/>
    <property type="evidence" value="ECO:0007669"/>
    <property type="project" value="TreeGrafter"/>
</dbReference>
<evidence type="ECO:0000256" key="4">
    <source>
        <dbReference type="ARBA" id="ARBA00022741"/>
    </source>
</evidence>